<name>A0A212KJ68_9FIRM</name>
<organism evidence="2">
    <name type="scientific">uncultured Eubacteriales bacterium</name>
    <dbReference type="NCBI Taxonomy" id="172733"/>
    <lineage>
        <taxon>Bacteria</taxon>
        <taxon>Bacillati</taxon>
        <taxon>Bacillota</taxon>
        <taxon>Clostridia</taxon>
        <taxon>Eubacteriales</taxon>
        <taxon>environmental samples</taxon>
    </lineage>
</organism>
<accession>A0A212KJ68</accession>
<proteinExistence type="predicted"/>
<dbReference type="Pfam" id="PF10050">
    <property type="entry name" value="DUF2284"/>
    <property type="match status" value="1"/>
</dbReference>
<evidence type="ECO:0000256" key="1">
    <source>
        <dbReference type="SAM" id="Coils"/>
    </source>
</evidence>
<dbReference type="EMBL" id="FLUN01000001">
    <property type="protein sequence ID" value="SBW11744.1"/>
    <property type="molecule type" value="Genomic_DNA"/>
</dbReference>
<dbReference type="AlphaFoldDB" id="A0A212KJ68"/>
<evidence type="ECO:0008006" key="3">
    <source>
        <dbReference type="Google" id="ProtNLM"/>
    </source>
</evidence>
<gene>
    <name evidence="2" type="ORF">KL86CLO1_13375</name>
</gene>
<keyword evidence="1" id="KW-0175">Coiled coil</keyword>
<sequence>MSGFRYTIKELEAEAEMDEYRRSCVDVPKFLAFCEACHNYGGAWSCPPFDFNPMERWRRYGRMRLYARMLIPTEPGQAAEAALQALQEEKDAHLERLLEWEAATPSSLALAAGSCTLCTPCARKEGHPCQKPEQMRYSIEALGGDVGLTASRYLGKPLLWIRDGVVPEYLMLVGALLLPDGEG</sequence>
<reference evidence="2" key="1">
    <citation type="submission" date="2016-04" db="EMBL/GenBank/DDBJ databases">
        <authorList>
            <person name="Evans L.H."/>
            <person name="Alamgir A."/>
            <person name="Owens N."/>
            <person name="Weber N.D."/>
            <person name="Virtaneva K."/>
            <person name="Barbian K."/>
            <person name="Babar A."/>
            <person name="Rosenke K."/>
        </authorList>
    </citation>
    <scope>NUCLEOTIDE SEQUENCE</scope>
    <source>
        <strain evidence="2">86</strain>
    </source>
</reference>
<protein>
    <recommendedName>
        <fullName evidence="3">Metal-binding protein</fullName>
    </recommendedName>
</protein>
<feature type="coiled-coil region" evidence="1">
    <location>
        <begin position="76"/>
        <end position="103"/>
    </location>
</feature>
<dbReference type="InterPro" id="IPR019271">
    <property type="entry name" value="DUF2284_metal-binding"/>
</dbReference>
<evidence type="ECO:0000313" key="2">
    <source>
        <dbReference type="EMBL" id="SBW11744.1"/>
    </source>
</evidence>